<proteinExistence type="inferred from homology"/>
<dbReference type="Gene3D" id="3.20.20.100">
    <property type="entry name" value="NADP-dependent oxidoreductase domain"/>
    <property type="match status" value="1"/>
</dbReference>
<feature type="site" description="Lowers pKa of active site Tyr" evidence="6">
    <location>
        <position position="76"/>
    </location>
</feature>
<dbReference type="PRINTS" id="PR00069">
    <property type="entry name" value="ALDKETRDTASE"/>
</dbReference>
<evidence type="ECO:0000259" key="7">
    <source>
        <dbReference type="Pfam" id="PF00248"/>
    </source>
</evidence>
<evidence type="ECO:0000256" key="2">
    <source>
        <dbReference type="ARBA" id="ARBA00022857"/>
    </source>
</evidence>
<dbReference type="InterPro" id="IPR020471">
    <property type="entry name" value="AKR"/>
</dbReference>
<dbReference type="CDD" id="cd19071">
    <property type="entry name" value="AKR_AKR1-5-like"/>
    <property type="match status" value="1"/>
</dbReference>
<name>A0A1Y1V294_9FUNG</name>
<dbReference type="EMBL" id="MCFH01000038">
    <property type="protein sequence ID" value="ORX45733.1"/>
    <property type="molecule type" value="Genomic_DNA"/>
</dbReference>
<comment type="caution">
    <text evidence="8">The sequence shown here is derived from an EMBL/GenBank/DDBJ whole genome shotgun (WGS) entry which is preliminary data.</text>
</comment>
<evidence type="ECO:0000313" key="9">
    <source>
        <dbReference type="Proteomes" id="UP000193719"/>
    </source>
</evidence>
<feature type="binding site" evidence="5">
    <location>
        <position position="109"/>
    </location>
    <ligand>
        <name>substrate</name>
    </ligand>
</feature>
<evidence type="ECO:0000313" key="8">
    <source>
        <dbReference type="EMBL" id="ORX45733.1"/>
    </source>
</evidence>
<dbReference type="InterPro" id="IPR036812">
    <property type="entry name" value="NAD(P)_OxRdtase_dom_sf"/>
</dbReference>
<keyword evidence="3" id="KW-0560">Oxidoreductase</keyword>
<dbReference type="SUPFAM" id="SSF51430">
    <property type="entry name" value="NAD(P)-linked oxidoreductase"/>
    <property type="match status" value="1"/>
</dbReference>
<dbReference type="FunFam" id="3.20.20.100:FF:000015">
    <property type="entry name" value="Oxidoreductase, aldo/keto reductase family"/>
    <property type="match status" value="1"/>
</dbReference>
<dbReference type="STRING" id="1754191.A0A1Y1V294"/>
<dbReference type="OrthoDB" id="416253at2759"/>
<dbReference type="InterPro" id="IPR018170">
    <property type="entry name" value="Aldo/ket_reductase_CS"/>
</dbReference>
<dbReference type="PROSITE" id="PS00798">
    <property type="entry name" value="ALDOKETO_REDUCTASE_1"/>
    <property type="match status" value="1"/>
</dbReference>
<dbReference type="PANTHER" id="PTHR43827:SF3">
    <property type="entry name" value="NADP-DEPENDENT OXIDOREDUCTASE DOMAIN-CONTAINING PROTEIN"/>
    <property type="match status" value="1"/>
</dbReference>
<protein>
    <submittedName>
        <fullName evidence="8">Oxidoreductase</fullName>
    </submittedName>
</protein>
<reference evidence="8 9" key="2">
    <citation type="submission" date="2016-08" db="EMBL/GenBank/DDBJ databases">
        <title>Pervasive Adenine N6-methylation of Active Genes in Fungi.</title>
        <authorList>
            <consortium name="DOE Joint Genome Institute"/>
            <person name="Mondo S.J."/>
            <person name="Dannebaum R.O."/>
            <person name="Kuo R.C."/>
            <person name="Labutti K."/>
            <person name="Haridas S."/>
            <person name="Kuo A."/>
            <person name="Salamov A."/>
            <person name="Ahrendt S.R."/>
            <person name="Lipzen A."/>
            <person name="Sullivan W."/>
            <person name="Andreopoulos W.B."/>
            <person name="Clum A."/>
            <person name="Lindquist E."/>
            <person name="Daum C."/>
            <person name="Ramamoorthy G.K."/>
            <person name="Gryganskyi A."/>
            <person name="Culley D."/>
            <person name="Magnuson J.K."/>
            <person name="James T.Y."/>
            <person name="O'Malley M.A."/>
            <person name="Stajich J.E."/>
            <person name="Spatafora J.W."/>
            <person name="Visel A."/>
            <person name="Grigoriev I.V."/>
        </authorList>
    </citation>
    <scope>NUCLEOTIDE SEQUENCE [LARGE SCALE GENOMIC DNA]</scope>
    <source>
        <strain evidence="9">finn</strain>
    </source>
</reference>
<feature type="active site" description="Proton donor" evidence="4">
    <location>
        <position position="51"/>
    </location>
</feature>
<evidence type="ECO:0000256" key="4">
    <source>
        <dbReference type="PIRSR" id="PIRSR000097-1"/>
    </source>
</evidence>
<feature type="domain" description="NADP-dependent oxidoreductase" evidence="7">
    <location>
        <begin position="18"/>
        <end position="268"/>
    </location>
</feature>
<reference evidence="8 9" key="1">
    <citation type="submission" date="2016-08" db="EMBL/GenBank/DDBJ databases">
        <title>Genomes of anaerobic fungi encode conserved fungal cellulosomes for biomass hydrolysis.</title>
        <authorList>
            <consortium name="DOE Joint Genome Institute"/>
            <person name="Haitjema C.H."/>
            <person name="Gilmore S.P."/>
            <person name="Henske J.K."/>
            <person name="Solomon K.V."/>
            <person name="De Groot R."/>
            <person name="Kuo A."/>
            <person name="Mondo S.J."/>
            <person name="Salamov A.A."/>
            <person name="Labutti K."/>
            <person name="Zhao Z."/>
            <person name="Chiniquy J."/>
            <person name="Barry K."/>
            <person name="Brewer H.M."/>
            <person name="Purvine S.O."/>
            <person name="Wright A.T."/>
            <person name="Boxma B."/>
            <person name="Van Alen T."/>
            <person name="Hackstein J.H."/>
            <person name="Baker S.E."/>
            <person name="Grigoriev I.V."/>
            <person name="O'Malley M.A."/>
        </authorList>
    </citation>
    <scope>NUCLEOTIDE SEQUENCE [LARGE SCALE GENOMIC DNA]</scope>
    <source>
        <strain evidence="9">finn</strain>
    </source>
</reference>
<comment type="similarity">
    <text evidence="1">Belongs to the aldo/keto reductase family.</text>
</comment>
<dbReference type="Proteomes" id="UP000193719">
    <property type="component" value="Unassembled WGS sequence"/>
</dbReference>
<evidence type="ECO:0000256" key="1">
    <source>
        <dbReference type="ARBA" id="ARBA00007905"/>
    </source>
</evidence>
<dbReference type="GO" id="GO:0016616">
    <property type="term" value="F:oxidoreductase activity, acting on the CH-OH group of donors, NAD or NADP as acceptor"/>
    <property type="evidence" value="ECO:0007669"/>
    <property type="project" value="UniProtKB-ARBA"/>
</dbReference>
<dbReference type="PROSITE" id="PS00062">
    <property type="entry name" value="ALDOKETO_REDUCTASE_2"/>
    <property type="match status" value="1"/>
</dbReference>
<dbReference type="AlphaFoldDB" id="A0A1Y1V294"/>
<evidence type="ECO:0000256" key="3">
    <source>
        <dbReference type="ARBA" id="ARBA00023002"/>
    </source>
</evidence>
<dbReference type="PIRSF" id="PIRSF000097">
    <property type="entry name" value="AKR"/>
    <property type="match status" value="1"/>
</dbReference>
<keyword evidence="2" id="KW-0521">NADP</keyword>
<dbReference type="PANTHER" id="PTHR43827">
    <property type="entry name" value="2,5-DIKETO-D-GLUCONIC ACID REDUCTASE"/>
    <property type="match status" value="1"/>
</dbReference>
<dbReference type="Pfam" id="PF00248">
    <property type="entry name" value="Aldo_ket_red"/>
    <property type="match status" value="1"/>
</dbReference>
<evidence type="ECO:0000256" key="5">
    <source>
        <dbReference type="PIRSR" id="PIRSR000097-2"/>
    </source>
</evidence>
<dbReference type="InterPro" id="IPR023210">
    <property type="entry name" value="NADP_OxRdtase_dom"/>
</dbReference>
<sequence length="291" mass="32810">MILDENIKLNNGVEIPTLGLGTWLLENDKACEVVSTALKLGYRHIDTAEAYDNEKGVGEGIRASGIPREKIFLTTKLAAEIKDYEKAKKAIQKSLDDLQVDYIDLMIIHSPQPWDIFRDGNHYEEGNLAAWKALEDFYKLGKIRAIGVSNFEKVDIENILAHGTVKPAVNQILVHVSNTPFELIKYCESQGIAVEAYSPIGHGEILKNPVLVDMAKKYNVSVPQLCIRYTLQLGFISLPKTTNPSHMKNNADVDFTISDEDMEILKNVERIKDYGDTMKYSGFRRLVENHK</sequence>
<keyword evidence="9" id="KW-1185">Reference proteome</keyword>
<accession>A0A1Y1V294</accession>
<evidence type="ECO:0000256" key="6">
    <source>
        <dbReference type="PIRSR" id="PIRSR000097-3"/>
    </source>
</evidence>
<gene>
    <name evidence="8" type="ORF">BCR36DRAFT_585500</name>
</gene>
<organism evidence="8 9">
    <name type="scientific">Piromyces finnis</name>
    <dbReference type="NCBI Taxonomy" id="1754191"/>
    <lineage>
        <taxon>Eukaryota</taxon>
        <taxon>Fungi</taxon>
        <taxon>Fungi incertae sedis</taxon>
        <taxon>Chytridiomycota</taxon>
        <taxon>Chytridiomycota incertae sedis</taxon>
        <taxon>Neocallimastigomycetes</taxon>
        <taxon>Neocallimastigales</taxon>
        <taxon>Neocallimastigaceae</taxon>
        <taxon>Piromyces</taxon>
    </lineage>
</organism>